<gene>
    <name evidence="3" type="ORF">GCM10010274_46450</name>
</gene>
<evidence type="ECO:0000259" key="2">
    <source>
        <dbReference type="Pfam" id="PF24623"/>
    </source>
</evidence>
<dbReference type="AlphaFoldDB" id="A0A918M6D0"/>
<dbReference type="Pfam" id="PF24623">
    <property type="entry name" value="Phage_zn_bind_8"/>
    <property type="match status" value="1"/>
</dbReference>
<evidence type="ECO:0000313" key="3">
    <source>
        <dbReference type="EMBL" id="GGU52251.1"/>
    </source>
</evidence>
<sequence>MTPDDAKQLLGACAAFDNRQPSLIAARAWATSLKDIPLDQDCFDAVARYYGTPPKEAGQRLWIQPHDVRSWRDIIRKERLENFVYDGDPDETPKQYLANYRRQMDAVASGRVAGPSNAPALEGGPHPQVLRELEGIGRTVPSADEAVAEVKRSGPLGIECPVPACQAPIGRPCKSALRSRASKVIHPARRRAAKGEPVTSETPEEIEQRRQAALAKLERIIDHQEAAREEALGD</sequence>
<evidence type="ECO:0000313" key="4">
    <source>
        <dbReference type="Proteomes" id="UP000636661"/>
    </source>
</evidence>
<organism evidence="3 4">
    <name type="scientific">Streptomyces lavendofoliae</name>
    <dbReference type="NCBI Taxonomy" id="67314"/>
    <lineage>
        <taxon>Bacteria</taxon>
        <taxon>Bacillati</taxon>
        <taxon>Actinomycetota</taxon>
        <taxon>Actinomycetes</taxon>
        <taxon>Kitasatosporales</taxon>
        <taxon>Streptomycetaceae</taxon>
        <taxon>Streptomyces</taxon>
    </lineage>
</organism>
<dbReference type="InterPro" id="IPR056911">
    <property type="entry name" value="Phage_Znf_bind_put"/>
</dbReference>
<dbReference type="EMBL" id="BMTP01000012">
    <property type="protein sequence ID" value="GGU52251.1"/>
    <property type="molecule type" value="Genomic_DNA"/>
</dbReference>
<reference evidence="3" key="2">
    <citation type="submission" date="2020-09" db="EMBL/GenBank/DDBJ databases">
        <authorList>
            <person name="Sun Q."/>
            <person name="Ohkuma M."/>
        </authorList>
    </citation>
    <scope>NUCLEOTIDE SEQUENCE</scope>
    <source>
        <strain evidence="3">JCM 4391</strain>
    </source>
</reference>
<keyword evidence="4" id="KW-1185">Reference proteome</keyword>
<accession>A0A918M6D0</accession>
<dbReference type="Proteomes" id="UP000636661">
    <property type="component" value="Unassembled WGS sequence"/>
</dbReference>
<protein>
    <recommendedName>
        <fullName evidence="2">DNA-binding phage zinc finger domain-containing protein</fullName>
    </recommendedName>
</protein>
<evidence type="ECO:0000256" key="1">
    <source>
        <dbReference type="SAM" id="MobiDB-lite"/>
    </source>
</evidence>
<dbReference type="RefSeq" id="WP_189552891.1">
    <property type="nucleotide sequence ID" value="NZ_BMTP01000012.1"/>
</dbReference>
<reference evidence="3" key="1">
    <citation type="journal article" date="2014" name="Int. J. Syst. Evol. Microbiol.">
        <title>Complete genome sequence of Corynebacterium casei LMG S-19264T (=DSM 44701T), isolated from a smear-ripened cheese.</title>
        <authorList>
            <consortium name="US DOE Joint Genome Institute (JGI-PGF)"/>
            <person name="Walter F."/>
            <person name="Albersmeier A."/>
            <person name="Kalinowski J."/>
            <person name="Ruckert C."/>
        </authorList>
    </citation>
    <scope>NUCLEOTIDE SEQUENCE</scope>
    <source>
        <strain evidence="3">JCM 4391</strain>
    </source>
</reference>
<comment type="caution">
    <text evidence="3">The sequence shown here is derived from an EMBL/GenBank/DDBJ whole genome shotgun (WGS) entry which is preliminary data.</text>
</comment>
<name>A0A918M6D0_9ACTN</name>
<feature type="region of interest" description="Disordered" evidence="1">
    <location>
        <begin position="187"/>
        <end position="209"/>
    </location>
</feature>
<feature type="domain" description="DNA-binding phage zinc finger" evidence="2">
    <location>
        <begin position="150"/>
        <end position="197"/>
    </location>
</feature>
<proteinExistence type="predicted"/>